<organism evidence="1 2">
    <name type="scientific">Glycine soja</name>
    <name type="common">Wild soybean</name>
    <dbReference type="NCBI Taxonomy" id="3848"/>
    <lineage>
        <taxon>Eukaryota</taxon>
        <taxon>Viridiplantae</taxon>
        <taxon>Streptophyta</taxon>
        <taxon>Embryophyta</taxon>
        <taxon>Tracheophyta</taxon>
        <taxon>Spermatophyta</taxon>
        <taxon>Magnoliopsida</taxon>
        <taxon>eudicotyledons</taxon>
        <taxon>Gunneridae</taxon>
        <taxon>Pentapetalae</taxon>
        <taxon>rosids</taxon>
        <taxon>fabids</taxon>
        <taxon>Fabales</taxon>
        <taxon>Fabaceae</taxon>
        <taxon>Papilionoideae</taxon>
        <taxon>50 kb inversion clade</taxon>
        <taxon>NPAAA clade</taxon>
        <taxon>indigoferoid/millettioid clade</taxon>
        <taxon>Phaseoleae</taxon>
        <taxon>Glycine</taxon>
        <taxon>Glycine subgen. Soja</taxon>
    </lineage>
</organism>
<dbReference type="PANTHER" id="PTHR23274:SF33">
    <property type="entry name" value="ANIMAL RPA1 DOMAIN PROTEIN"/>
    <property type="match status" value="1"/>
</dbReference>
<protein>
    <submittedName>
        <fullName evidence="1">Uncharacterized protein</fullName>
    </submittedName>
</protein>
<dbReference type="GO" id="GO:0006260">
    <property type="term" value="P:DNA replication"/>
    <property type="evidence" value="ECO:0007669"/>
    <property type="project" value="TreeGrafter"/>
</dbReference>
<proteinExistence type="predicted"/>
<dbReference type="Proteomes" id="UP000289340">
    <property type="component" value="Chromosome 1"/>
</dbReference>
<dbReference type="PANTHER" id="PTHR23274">
    <property type="entry name" value="DNA HELICASE-RELATED"/>
    <property type="match status" value="1"/>
</dbReference>
<accession>A0A445M218</accession>
<evidence type="ECO:0000313" key="1">
    <source>
        <dbReference type="EMBL" id="RZC29645.1"/>
    </source>
</evidence>
<comment type="caution">
    <text evidence="1">The sequence shown here is derived from an EMBL/GenBank/DDBJ whole genome shotgun (WGS) entry which is preliminary data.</text>
</comment>
<sequence>MCLESNIDATDRKETAAFAQWILDIGDGIVGQQNDGYATVQIPQDLLITEYDDPLYGIVNFTFPDLCHHYTNPEYFQSKVILASTNETVQQANDYILSLIPGEQMKYLSVDSVDKSETLESCHF</sequence>
<dbReference type="GO" id="GO:0005657">
    <property type="term" value="C:replication fork"/>
    <property type="evidence" value="ECO:0007669"/>
    <property type="project" value="TreeGrafter"/>
</dbReference>
<dbReference type="EMBL" id="QZWG01000001">
    <property type="protein sequence ID" value="RZC29645.1"/>
    <property type="molecule type" value="Genomic_DNA"/>
</dbReference>
<name>A0A445M218_GLYSO</name>
<evidence type="ECO:0000313" key="2">
    <source>
        <dbReference type="Proteomes" id="UP000289340"/>
    </source>
</evidence>
<keyword evidence="2" id="KW-1185">Reference proteome</keyword>
<dbReference type="AlphaFoldDB" id="A0A445M218"/>
<gene>
    <name evidence="1" type="ORF">D0Y65_001292</name>
</gene>
<reference evidence="1 2" key="1">
    <citation type="submission" date="2018-09" db="EMBL/GenBank/DDBJ databases">
        <title>A high-quality reference genome of wild soybean provides a powerful tool to mine soybean genomes.</title>
        <authorList>
            <person name="Xie M."/>
            <person name="Chung C.Y.L."/>
            <person name="Li M.-W."/>
            <person name="Wong F.-L."/>
            <person name="Chan T.-F."/>
            <person name="Lam H.-M."/>
        </authorList>
    </citation>
    <scope>NUCLEOTIDE SEQUENCE [LARGE SCALE GENOMIC DNA]</scope>
    <source>
        <strain evidence="2">cv. W05</strain>
        <tissue evidence="1">Hypocotyl of etiolated seedlings</tissue>
    </source>
</reference>